<dbReference type="SUPFAM" id="SSF50621">
    <property type="entry name" value="Alanine racemase C-terminal domain-like"/>
    <property type="match status" value="1"/>
</dbReference>
<keyword evidence="5 7" id="KW-0663">Pyridoxal phosphate</keyword>
<dbReference type="Gene3D" id="3.20.20.10">
    <property type="entry name" value="Alanine racemase"/>
    <property type="match status" value="1"/>
</dbReference>
<dbReference type="Pfam" id="PF01168">
    <property type="entry name" value="Ala_racemase_N"/>
    <property type="match status" value="1"/>
</dbReference>
<dbReference type="CDD" id="cd06827">
    <property type="entry name" value="PLPDE_III_AR_proteobact"/>
    <property type="match status" value="1"/>
</dbReference>
<dbReference type="GO" id="GO:0030170">
    <property type="term" value="F:pyridoxal phosphate binding"/>
    <property type="evidence" value="ECO:0007669"/>
    <property type="project" value="UniProtKB-UniRule"/>
</dbReference>
<dbReference type="InterPro" id="IPR000821">
    <property type="entry name" value="Ala_racemase"/>
</dbReference>
<evidence type="ECO:0000313" key="11">
    <source>
        <dbReference type="EMBL" id="PPI86771.1"/>
    </source>
</evidence>
<name>A0A2P5SWT0_9GAMM</name>
<dbReference type="PANTHER" id="PTHR30511:SF0">
    <property type="entry name" value="ALANINE RACEMASE, CATABOLIC-RELATED"/>
    <property type="match status" value="1"/>
</dbReference>
<comment type="pathway">
    <text evidence="7">Amino-acid biosynthesis; D-alanine biosynthesis; D-alanine from L-alanine: step 1/1.</text>
</comment>
<reference evidence="11 12" key="1">
    <citation type="journal article" date="2018" name="Genome Biol. Evol.">
        <title>Cladogenesis and Genomic Streamlining in Extracellular Endosymbionts of Tropical Stink Bugs.</title>
        <authorList>
            <person name="Otero-Bravo A."/>
            <person name="Goffredi S."/>
            <person name="Sabree Z.L."/>
        </authorList>
    </citation>
    <scope>NUCLEOTIDE SEQUENCE [LARGE SCALE GENOMIC DNA]</scope>
    <source>
        <strain evidence="11 12">SoEL</strain>
    </source>
</reference>
<evidence type="ECO:0000256" key="4">
    <source>
        <dbReference type="ARBA" id="ARBA00013089"/>
    </source>
</evidence>
<feature type="domain" description="Alanine racemase C-terminal" evidence="10">
    <location>
        <begin position="231"/>
        <end position="355"/>
    </location>
</feature>
<evidence type="ECO:0000256" key="3">
    <source>
        <dbReference type="ARBA" id="ARBA00007880"/>
    </source>
</evidence>
<evidence type="ECO:0000256" key="8">
    <source>
        <dbReference type="PIRSR" id="PIRSR600821-50"/>
    </source>
</evidence>
<dbReference type="UniPathway" id="UPA00042">
    <property type="reaction ID" value="UER00497"/>
</dbReference>
<comment type="cofactor">
    <cofactor evidence="2 7 8">
        <name>pyridoxal 5'-phosphate</name>
        <dbReference type="ChEBI" id="CHEBI:597326"/>
    </cofactor>
</comment>
<evidence type="ECO:0000256" key="2">
    <source>
        <dbReference type="ARBA" id="ARBA00001933"/>
    </source>
</evidence>
<accession>A0A2P5SWT0</accession>
<gene>
    <name evidence="11" type="primary">alr</name>
    <name evidence="11" type="ORF">CRV10_00750</name>
</gene>
<evidence type="ECO:0000256" key="5">
    <source>
        <dbReference type="ARBA" id="ARBA00022898"/>
    </source>
</evidence>
<evidence type="ECO:0000256" key="7">
    <source>
        <dbReference type="HAMAP-Rule" id="MF_01201"/>
    </source>
</evidence>
<dbReference type="Pfam" id="PF00842">
    <property type="entry name" value="Ala_racemase_C"/>
    <property type="match status" value="1"/>
</dbReference>
<feature type="binding site" evidence="7 9">
    <location>
        <position position="300"/>
    </location>
    <ligand>
        <name>substrate</name>
    </ligand>
</feature>
<comment type="caution">
    <text evidence="11">The sequence shown here is derived from an EMBL/GenBank/DDBJ whole genome shotgun (WGS) entry which is preliminary data.</text>
</comment>
<dbReference type="SUPFAM" id="SSF51419">
    <property type="entry name" value="PLP-binding barrel"/>
    <property type="match status" value="1"/>
</dbReference>
<feature type="modified residue" description="N6-(pyridoxal phosphate)lysine" evidence="7 8">
    <location>
        <position position="35"/>
    </location>
</feature>
<dbReference type="AlphaFoldDB" id="A0A2P5SWT0"/>
<keyword evidence="12" id="KW-1185">Reference proteome</keyword>
<dbReference type="GO" id="GO:0042803">
    <property type="term" value="F:protein homodimerization activity"/>
    <property type="evidence" value="ECO:0007669"/>
    <property type="project" value="UniProtKB-ARBA"/>
</dbReference>
<proteinExistence type="inferred from homology"/>
<dbReference type="InterPro" id="IPR001608">
    <property type="entry name" value="Ala_racemase_N"/>
</dbReference>
<evidence type="ECO:0000259" key="10">
    <source>
        <dbReference type="SMART" id="SM01005"/>
    </source>
</evidence>
<feature type="binding site" evidence="7 9">
    <location>
        <position position="129"/>
    </location>
    <ligand>
        <name>substrate</name>
    </ligand>
</feature>
<evidence type="ECO:0000313" key="12">
    <source>
        <dbReference type="Proteomes" id="UP000296144"/>
    </source>
</evidence>
<dbReference type="InterPro" id="IPR009006">
    <property type="entry name" value="Ala_racemase/Decarboxylase_C"/>
</dbReference>
<feature type="active site" description="Proton acceptor; specific for L-alanine" evidence="7">
    <location>
        <position position="252"/>
    </location>
</feature>
<comment type="similarity">
    <text evidence="3 7">Belongs to the alanine racemase family.</text>
</comment>
<dbReference type="InterPro" id="IPR029066">
    <property type="entry name" value="PLP-binding_barrel"/>
</dbReference>
<dbReference type="FunFam" id="2.40.37.10:FF:000002">
    <property type="entry name" value="Alanine racemase"/>
    <property type="match status" value="1"/>
</dbReference>
<organism evidence="11 12">
    <name type="scientific">Candidatus Pantoea edessiphila</name>
    <dbReference type="NCBI Taxonomy" id="2044610"/>
    <lineage>
        <taxon>Bacteria</taxon>
        <taxon>Pseudomonadati</taxon>
        <taxon>Pseudomonadota</taxon>
        <taxon>Gammaproteobacteria</taxon>
        <taxon>Enterobacterales</taxon>
        <taxon>Erwiniaceae</taxon>
        <taxon>Pantoea</taxon>
    </lineage>
</organism>
<dbReference type="PROSITE" id="PS00395">
    <property type="entry name" value="ALANINE_RACEMASE"/>
    <property type="match status" value="1"/>
</dbReference>
<dbReference type="GO" id="GO:0005829">
    <property type="term" value="C:cytosol"/>
    <property type="evidence" value="ECO:0007669"/>
    <property type="project" value="TreeGrafter"/>
</dbReference>
<dbReference type="EC" id="5.1.1.1" evidence="4 7"/>
<dbReference type="Gene3D" id="2.40.37.10">
    <property type="entry name" value="Lyase, Ornithine Decarboxylase, Chain A, domain 1"/>
    <property type="match status" value="1"/>
</dbReference>
<dbReference type="SMART" id="SM01005">
    <property type="entry name" value="Ala_racemase_C"/>
    <property type="match status" value="1"/>
</dbReference>
<dbReference type="PRINTS" id="PR00992">
    <property type="entry name" value="ALARACEMASE"/>
</dbReference>
<dbReference type="OrthoDB" id="9813814at2"/>
<dbReference type="GO" id="GO:0030632">
    <property type="term" value="P:D-alanine biosynthetic process"/>
    <property type="evidence" value="ECO:0007669"/>
    <property type="project" value="UniProtKB-UniRule"/>
</dbReference>
<keyword evidence="6 7" id="KW-0413">Isomerase</keyword>
<feature type="active site" description="Proton acceptor; specific for D-alanine" evidence="7">
    <location>
        <position position="35"/>
    </location>
</feature>
<evidence type="ECO:0000256" key="6">
    <source>
        <dbReference type="ARBA" id="ARBA00023235"/>
    </source>
</evidence>
<dbReference type="InterPro" id="IPR020622">
    <property type="entry name" value="Ala_racemase_pyridoxalP-BS"/>
</dbReference>
<dbReference type="GO" id="GO:0008784">
    <property type="term" value="F:alanine racemase activity"/>
    <property type="evidence" value="ECO:0007669"/>
    <property type="project" value="UniProtKB-UniRule"/>
</dbReference>
<sequence length="356" mass="39938">MTRPIVATINQKSLKHNLSIVRSLAPKSKIWSVIKANAYGHGINNIWCLSDTDGFALLSIEEAIMLREHGWQKPILLLEGFFCPEDLYLIDRYSLITTIHSQWQIQALENIVLLKPISVYLKINSGMNRLGFNYKCFQKLWNKLSSLNNIRDITLMMHFGNAENKTEIIKSYHHIQNLISGLNCNCCVSNSACVLWHPEVHYDWVRVGILLYGASPSGNYSDIININLKPVMTLSSKIIGIQKLKKGESIGYGYTYYAKQPQRIGVVACGYADGYPRHAPTGTPVIVDNKITQLLGSVSMDMITVDLTNCPQSNIGSHVELWGNKLKIDYVAKAASTISYELMCALTSRVPIKIIC</sequence>
<dbReference type="Proteomes" id="UP000296144">
    <property type="component" value="Unassembled WGS sequence"/>
</dbReference>
<protein>
    <recommendedName>
        <fullName evidence="4 7">Alanine racemase</fullName>
        <ecNumber evidence="4 7">5.1.1.1</ecNumber>
    </recommendedName>
</protein>
<dbReference type="InterPro" id="IPR011079">
    <property type="entry name" value="Ala_racemase_C"/>
</dbReference>
<comment type="function">
    <text evidence="7">Catalyzes the interconversion of L-alanine and D-alanine. May also act on other amino acids.</text>
</comment>
<dbReference type="NCBIfam" id="TIGR00492">
    <property type="entry name" value="alr"/>
    <property type="match status" value="1"/>
</dbReference>
<comment type="catalytic activity">
    <reaction evidence="1 7">
        <text>L-alanine = D-alanine</text>
        <dbReference type="Rhea" id="RHEA:20249"/>
        <dbReference type="ChEBI" id="CHEBI:57416"/>
        <dbReference type="ChEBI" id="CHEBI:57972"/>
        <dbReference type="EC" id="5.1.1.1"/>
    </reaction>
</comment>
<evidence type="ECO:0000256" key="1">
    <source>
        <dbReference type="ARBA" id="ARBA00000316"/>
    </source>
</evidence>
<dbReference type="PANTHER" id="PTHR30511">
    <property type="entry name" value="ALANINE RACEMASE"/>
    <property type="match status" value="1"/>
</dbReference>
<dbReference type="RefSeq" id="WP_136129936.1">
    <property type="nucleotide sequence ID" value="NZ_PDKU01000001.1"/>
</dbReference>
<dbReference type="FunFam" id="3.20.20.10:FF:000002">
    <property type="entry name" value="Alanine racemase"/>
    <property type="match status" value="1"/>
</dbReference>
<dbReference type="EMBL" id="PDKU01000001">
    <property type="protein sequence ID" value="PPI86771.1"/>
    <property type="molecule type" value="Genomic_DNA"/>
</dbReference>
<evidence type="ECO:0000256" key="9">
    <source>
        <dbReference type="PIRSR" id="PIRSR600821-52"/>
    </source>
</evidence>
<dbReference type="HAMAP" id="MF_01201">
    <property type="entry name" value="Ala_racemase"/>
    <property type="match status" value="1"/>
</dbReference>